<evidence type="ECO:0000313" key="3">
    <source>
        <dbReference type="EMBL" id="KAJ3837338.1"/>
    </source>
</evidence>
<protein>
    <submittedName>
        <fullName evidence="3">Uncharacterized protein</fullName>
    </submittedName>
</protein>
<dbReference type="Proteomes" id="UP001163846">
    <property type="component" value="Unassembled WGS sequence"/>
</dbReference>
<evidence type="ECO:0000256" key="2">
    <source>
        <dbReference type="SAM" id="Phobius"/>
    </source>
</evidence>
<comment type="caution">
    <text evidence="3">The sequence shown here is derived from an EMBL/GenBank/DDBJ whole genome shotgun (WGS) entry which is preliminary data.</text>
</comment>
<feature type="compositionally biased region" description="Polar residues" evidence="1">
    <location>
        <begin position="79"/>
        <end position="90"/>
    </location>
</feature>
<name>A0AA38P6P4_9AGAR</name>
<dbReference type="EMBL" id="MU806253">
    <property type="protein sequence ID" value="KAJ3837338.1"/>
    <property type="molecule type" value="Genomic_DNA"/>
</dbReference>
<feature type="region of interest" description="Disordered" evidence="1">
    <location>
        <begin position="49"/>
        <end position="252"/>
    </location>
</feature>
<keyword evidence="4" id="KW-1185">Reference proteome</keyword>
<feature type="compositionally biased region" description="Basic and acidic residues" evidence="1">
    <location>
        <begin position="223"/>
        <end position="236"/>
    </location>
</feature>
<keyword evidence="2" id="KW-0472">Membrane</keyword>
<feature type="compositionally biased region" description="Low complexity" evidence="1">
    <location>
        <begin position="140"/>
        <end position="156"/>
    </location>
</feature>
<feature type="region of interest" description="Disordered" evidence="1">
    <location>
        <begin position="354"/>
        <end position="408"/>
    </location>
</feature>
<evidence type="ECO:0000313" key="4">
    <source>
        <dbReference type="Proteomes" id="UP001163846"/>
    </source>
</evidence>
<feature type="compositionally biased region" description="Basic and acidic residues" evidence="1">
    <location>
        <begin position="366"/>
        <end position="377"/>
    </location>
</feature>
<feature type="region of interest" description="Disordered" evidence="1">
    <location>
        <begin position="298"/>
        <end position="317"/>
    </location>
</feature>
<keyword evidence="2" id="KW-1133">Transmembrane helix</keyword>
<sequence>MTTYENKSQPLLVTILASAISSVGYGVSLFAIGVIWLLPSAKPAAPVLVKTQRKPKHHRRRSAPPVLQSNPQRPPLPTIISNSSKTSANSPRRRVYFADPPSVQTQPPQPPRRHTSPIERSLKDSESINEETTSPIIIEPVGTSPHSSSSTLVHSSPPAPPSLFIPDIQPTPISECPESDTSRPSSSSSSRTSSLTYPRFTDKIRPPWSRKVHSNSRSLGNSEHTDSGGEATHSDEPSCAAGPSTPVNKHKRKAASLGFSWPISKGKTISETSTTPPSSPKTFADLPLKQECRLTSSPLTPFVRPSKQQRRVSAPVRARTQPYAYPYFASPPTVAGEHSPPLTAISPVVASVNNGSLEDENAPGIRDSEGASADRRRQSTVAQASPARQEHGLPPQRRSLSESFALDS</sequence>
<evidence type="ECO:0000256" key="1">
    <source>
        <dbReference type="SAM" id="MobiDB-lite"/>
    </source>
</evidence>
<feature type="compositionally biased region" description="Low complexity" evidence="1">
    <location>
        <begin position="182"/>
        <end position="194"/>
    </location>
</feature>
<feature type="compositionally biased region" description="Basic and acidic residues" evidence="1">
    <location>
        <begin position="116"/>
        <end position="126"/>
    </location>
</feature>
<feature type="transmembrane region" description="Helical" evidence="2">
    <location>
        <begin position="12"/>
        <end position="38"/>
    </location>
</feature>
<keyword evidence="2" id="KW-0812">Transmembrane</keyword>
<accession>A0AA38P6P4</accession>
<organism evidence="3 4">
    <name type="scientific">Lentinula raphanica</name>
    <dbReference type="NCBI Taxonomy" id="153919"/>
    <lineage>
        <taxon>Eukaryota</taxon>
        <taxon>Fungi</taxon>
        <taxon>Dikarya</taxon>
        <taxon>Basidiomycota</taxon>
        <taxon>Agaricomycotina</taxon>
        <taxon>Agaricomycetes</taxon>
        <taxon>Agaricomycetidae</taxon>
        <taxon>Agaricales</taxon>
        <taxon>Marasmiineae</taxon>
        <taxon>Omphalotaceae</taxon>
        <taxon>Lentinula</taxon>
    </lineage>
</organism>
<feature type="compositionally biased region" description="Basic residues" evidence="1">
    <location>
        <begin position="51"/>
        <end position="62"/>
    </location>
</feature>
<gene>
    <name evidence="3" type="ORF">F5878DRAFT_622666</name>
</gene>
<dbReference type="AlphaFoldDB" id="A0AA38P6P4"/>
<proteinExistence type="predicted"/>
<reference evidence="3" key="1">
    <citation type="submission" date="2022-08" db="EMBL/GenBank/DDBJ databases">
        <authorList>
            <consortium name="DOE Joint Genome Institute"/>
            <person name="Min B."/>
            <person name="Riley R."/>
            <person name="Sierra-Patev S."/>
            <person name="Naranjo-Ortiz M."/>
            <person name="Looney B."/>
            <person name="Konkel Z."/>
            <person name="Slot J.C."/>
            <person name="Sakamoto Y."/>
            <person name="Steenwyk J.L."/>
            <person name="Rokas A."/>
            <person name="Carro J."/>
            <person name="Camarero S."/>
            <person name="Ferreira P."/>
            <person name="Molpeceres G."/>
            <person name="Ruiz-Duenas F.J."/>
            <person name="Serrano A."/>
            <person name="Henrissat B."/>
            <person name="Drula E."/>
            <person name="Hughes K.W."/>
            <person name="Mata J.L."/>
            <person name="Ishikawa N.K."/>
            <person name="Vargas-Isla R."/>
            <person name="Ushijima S."/>
            <person name="Smith C.A."/>
            <person name="Ahrendt S."/>
            <person name="Andreopoulos W."/>
            <person name="He G."/>
            <person name="Labutti K."/>
            <person name="Lipzen A."/>
            <person name="Ng V."/>
            <person name="Sandor L."/>
            <person name="Barry K."/>
            <person name="Martinez A.T."/>
            <person name="Xiao Y."/>
            <person name="Gibbons J.G."/>
            <person name="Terashima K."/>
            <person name="Hibbett D.S."/>
            <person name="Grigoriev I.V."/>
        </authorList>
    </citation>
    <scope>NUCLEOTIDE SEQUENCE</scope>
    <source>
        <strain evidence="3">TFB9207</strain>
    </source>
</reference>